<dbReference type="GO" id="GO:0001522">
    <property type="term" value="P:pseudouridine synthesis"/>
    <property type="evidence" value="ECO:0007669"/>
    <property type="project" value="InterPro"/>
</dbReference>
<dbReference type="Proteomes" id="UP000183975">
    <property type="component" value="Unassembled WGS sequence"/>
</dbReference>
<comment type="catalytic activity">
    <reaction evidence="1">
        <text>a uridine in RNA = a pseudouridine in RNA</text>
        <dbReference type="Rhea" id="RHEA:48348"/>
        <dbReference type="Rhea" id="RHEA-COMP:12068"/>
        <dbReference type="Rhea" id="RHEA-COMP:12069"/>
        <dbReference type="ChEBI" id="CHEBI:65314"/>
        <dbReference type="ChEBI" id="CHEBI:65315"/>
    </reaction>
</comment>
<dbReference type="InterPro" id="IPR050188">
    <property type="entry name" value="RluA_PseudoU_synthase"/>
</dbReference>
<evidence type="ECO:0000256" key="1">
    <source>
        <dbReference type="ARBA" id="ARBA00000073"/>
    </source>
</evidence>
<sequence length="225" mass="25425">MDLRILFENGDMVAVEKPQGMPAQPDRTGDADLLSLLSAQMKQELGLVHRLDRPVGGIMVFAKTKQAEAALSKMMQAGGWRKSYLTVLWGTLEEKSGTWTDYLFKNARTNLSEVVSASRKGAKKAILHYQVLAETMWNEQPLSLVEITLETGRHHQIRVQTSHHGAPIWGDRKYNTLQPMRGVGNMALWSWKLEGKWEKQKEGFSIRSLPSDMPFSLFSEKLGEL</sequence>
<keyword evidence="6" id="KW-1185">Reference proteome</keyword>
<dbReference type="GO" id="GO:0003723">
    <property type="term" value="F:RNA binding"/>
    <property type="evidence" value="ECO:0007669"/>
    <property type="project" value="InterPro"/>
</dbReference>
<dbReference type="InterPro" id="IPR020103">
    <property type="entry name" value="PsdUridine_synth_cat_dom_sf"/>
</dbReference>
<feature type="domain" description="Pseudouridine synthase RsuA/RluA-like" evidence="4">
    <location>
        <begin position="12"/>
        <end position="163"/>
    </location>
</feature>
<reference evidence="5 6" key="1">
    <citation type="submission" date="2016-11" db="EMBL/GenBank/DDBJ databases">
        <authorList>
            <person name="Jaros S."/>
            <person name="Januszkiewicz K."/>
            <person name="Wedrychowicz H."/>
        </authorList>
    </citation>
    <scope>NUCLEOTIDE SEQUENCE [LARGE SCALE GENOMIC DNA]</scope>
    <source>
        <strain evidence="5 6">DSM 14214</strain>
    </source>
</reference>
<dbReference type="InterPro" id="IPR006145">
    <property type="entry name" value="PsdUridine_synth_RsuA/RluA"/>
</dbReference>
<dbReference type="SUPFAM" id="SSF55120">
    <property type="entry name" value="Pseudouridine synthase"/>
    <property type="match status" value="1"/>
</dbReference>
<evidence type="ECO:0000313" key="5">
    <source>
        <dbReference type="EMBL" id="SHK80324.1"/>
    </source>
</evidence>
<name>A0A1M6VG45_9FIRM</name>
<dbReference type="PANTHER" id="PTHR21600">
    <property type="entry name" value="MITOCHONDRIAL RNA PSEUDOURIDINE SYNTHASE"/>
    <property type="match status" value="1"/>
</dbReference>
<dbReference type="EMBL" id="FRAH01000046">
    <property type="protein sequence ID" value="SHK80324.1"/>
    <property type="molecule type" value="Genomic_DNA"/>
</dbReference>
<dbReference type="GO" id="GO:0006396">
    <property type="term" value="P:RNA processing"/>
    <property type="evidence" value="ECO:0007669"/>
    <property type="project" value="UniProtKB-ARBA"/>
</dbReference>
<evidence type="ECO:0000259" key="4">
    <source>
        <dbReference type="Pfam" id="PF00849"/>
    </source>
</evidence>
<dbReference type="GO" id="GO:0140098">
    <property type="term" value="F:catalytic activity, acting on RNA"/>
    <property type="evidence" value="ECO:0007669"/>
    <property type="project" value="UniProtKB-ARBA"/>
</dbReference>
<dbReference type="CDD" id="cd02869">
    <property type="entry name" value="PseudoU_synth_RluA_like"/>
    <property type="match status" value="1"/>
</dbReference>
<protein>
    <recommendedName>
        <fullName evidence="2">RNA pseudouridylate synthase</fullName>
    </recommendedName>
    <alternativeName>
        <fullName evidence="3">RNA-uridine isomerase</fullName>
    </alternativeName>
</protein>
<proteinExistence type="predicted"/>
<dbReference type="RefSeq" id="WP_072852056.1">
    <property type="nucleotide sequence ID" value="NZ_FRAH01000046.1"/>
</dbReference>
<gene>
    <name evidence="5" type="ORF">SAMN02745138_02369</name>
</gene>
<evidence type="ECO:0000256" key="2">
    <source>
        <dbReference type="ARBA" id="ARBA00031870"/>
    </source>
</evidence>
<organism evidence="5 6">
    <name type="scientific">Anaerotignum lactatifermentans DSM 14214</name>
    <dbReference type="NCBI Taxonomy" id="1121323"/>
    <lineage>
        <taxon>Bacteria</taxon>
        <taxon>Bacillati</taxon>
        <taxon>Bacillota</taxon>
        <taxon>Clostridia</taxon>
        <taxon>Lachnospirales</taxon>
        <taxon>Anaerotignaceae</taxon>
        <taxon>Anaerotignum</taxon>
    </lineage>
</organism>
<evidence type="ECO:0000256" key="3">
    <source>
        <dbReference type="ARBA" id="ARBA00033164"/>
    </source>
</evidence>
<dbReference type="Pfam" id="PF00849">
    <property type="entry name" value="PseudoU_synth_2"/>
    <property type="match status" value="1"/>
</dbReference>
<accession>A0A1M6VG45</accession>
<evidence type="ECO:0000313" key="6">
    <source>
        <dbReference type="Proteomes" id="UP000183975"/>
    </source>
</evidence>
<dbReference type="AlphaFoldDB" id="A0A1M6VG45"/>
<dbReference type="OrthoDB" id="9807829at2"/>
<dbReference type="GO" id="GO:0009982">
    <property type="term" value="F:pseudouridine synthase activity"/>
    <property type="evidence" value="ECO:0007669"/>
    <property type="project" value="InterPro"/>
</dbReference>
<dbReference type="Gene3D" id="3.30.2350.10">
    <property type="entry name" value="Pseudouridine synthase"/>
    <property type="match status" value="1"/>
</dbReference>